<feature type="transmembrane region" description="Helical" evidence="1">
    <location>
        <begin position="178"/>
        <end position="198"/>
    </location>
</feature>
<feature type="transmembrane region" description="Helical" evidence="1">
    <location>
        <begin position="234"/>
        <end position="254"/>
    </location>
</feature>
<keyword evidence="1" id="KW-0472">Membrane</keyword>
<keyword evidence="4" id="KW-1185">Reference proteome</keyword>
<dbReference type="Gene3D" id="1.10.3730.20">
    <property type="match status" value="1"/>
</dbReference>
<feature type="domain" description="EamA" evidence="2">
    <location>
        <begin position="147"/>
        <end position="275"/>
    </location>
</feature>
<keyword evidence="1" id="KW-1133">Transmembrane helix</keyword>
<name>A0A7W6GQR1_9RHOB</name>
<dbReference type="Pfam" id="PF00892">
    <property type="entry name" value="EamA"/>
    <property type="match status" value="2"/>
</dbReference>
<dbReference type="SUPFAM" id="SSF103481">
    <property type="entry name" value="Multidrug resistance efflux transporter EmrE"/>
    <property type="match status" value="2"/>
</dbReference>
<proteinExistence type="predicted"/>
<comment type="caution">
    <text evidence="3">The sequence shown here is derived from an EMBL/GenBank/DDBJ whole genome shotgun (WGS) entry which is preliminary data.</text>
</comment>
<feature type="transmembrane region" description="Helical" evidence="1">
    <location>
        <begin position="260"/>
        <end position="278"/>
    </location>
</feature>
<dbReference type="InterPro" id="IPR000620">
    <property type="entry name" value="EamA_dom"/>
</dbReference>
<dbReference type="InterPro" id="IPR037185">
    <property type="entry name" value="EmrE-like"/>
</dbReference>
<feature type="transmembrane region" description="Helical" evidence="1">
    <location>
        <begin position="35"/>
        <end position="54"/>
    </location>
</feature>
<feature type="transmembrane region" description="Helical" evidence="1">
    <location>
        <begin position="148"/>
        <end position="166"/>
    </location>
</feature>
<evidence type="ECO:0000256" key="1">
    <source>
        <dbReference type="SAM" id="Phobius"/>
    </source>
</evidence>
<feature type="transmembrane region" description="Helical" evidence="1">
    <location>
        <begin position="94"/>
        <end position="112"/>
    </location>
</feature>
<dbReference type="AlphaFoldDB" id="A0A7W6GQR1"/>
<dbReference type="Proteomes" id="UP000541426">
    <property type="component" value="Unassembled WGS sequence"/>
</dbReference>
<dbReference type="EMBL" id="JACIEJ010000001">
    <property type="protein sequence ID" value="MBB3983882.1"/>
    <property type="molecule type" value="Genomic_DNA"/>
</dbReference>
<evidence type="ECO:0000313" key="3">
    <source>
        <dbReference type="EMBL" id="MBB3983882.1"/>
    </source>
</evidence>
<dbReference type="PANTHER" id="PTHR22911:SF103">
    <property type="entry name" value="BLR2811 PROTEIN"/>
    <property type="match status" value="1"/>
</dbReference>
<gene>
    <name evidence="3" type="ORF">GGQ68_000193</name>
</gene>
<accession>A0A7W6GQR1</accession>
<feature type="transmembrane region" description="Helical" evidence="1">
    <location>
        <begin position="204"/>
        <end position="227"/>
    </location>
</feature>
<keyword evidence="1" id="KW-0812">Transmembrane</keyword>
<feature type="transmembrane region" description="Helical" evidence="1">
    <location>
        <begin position="124"/>
        <end position="142"/>
    </location>
</feature>
<dbReference type="PANTHER" id="PTHR22911">
    <property type="entry name" value="ACYL-MALONYL CONDENSING ENZYME-RELATED"/>
    <property type="match status" value="1"/>
</dbReference>
<feature type="domain" description="EamA" evidence="2">
    <location>
        <begin position="6"/>
        <end position="138"/>
    </location>
</feature>
<dbReference type="RefSeq" id="WP_183962522.1">
    <property type="nucleotide sequence ID" value="NZ_BAABBZ010000012.1"/>
</dbReference>
<feature type="transmembrane region" description="Helical" evidence="1">
    <location>
        <begin position="66"/>
        <end position="88"/>
    </location>
</feature>
<evidence type="ECO:0000313" key="4">
    <source>
        <dbReference type="Proteomes" id="UP000541426"/>
    </source>
</evidence>
<reference evidence="3 4" key="1">
    <citation type="submission" date="2020-08" db="EMBL/GenBank/DDBJ databases">
        <title>Genomic Encyclopedia of Type Strains, Phase IV (KMG-IV): sequencing the most valuable type-strain genomes for metagenomic binning, comparative biology and taxonomic classification.</title>
        <authorList>
            <person name="Goeker M."/>
        </authorList>
    </citation>
    <scope>NUCLEOTIDE SEQUENCE [LARGE SCALE GENOMIC DNA]</scope>
    <source>
        <strain evidence="3 4">DSM 102235</strain>
    </source>
</reference>
<organism evidence="3 4">
    <name type="scientific">Sagittula marina</name>
    <dbReference type="NCBI Taxonomy" id="943940"/>
    <lineage>
        <taxon>Bacteria</taxon>
        <taxon>Pseudomonadati</taxon>
        <taxon>Pseudomonadota</taxon>
        <taxon>Alphaproteobacteria</taxon>
        <taxon>Rhodobacterales</taxon>
        <taxon>Roseobacteraceae</taxon>
        <taxon>Sagittula</taxon>
    </lineage>
</organism>
<evidence type="ECO:0000259" key="2">
    <source>
        <dbReference type="Pfam" id="PF00892"/>
    </source>
</evidence>
<sequence length="328" mass="35015">MSPNAKGAFFALTAFGIFATHDVVVKYLGGGYSPFQVIFFSSLMSFPLVSFMLMRDPMPGTLRPVHPWWTAIRTTAAVLNGMCAFYAFSVLPLAQTYAILFATPLLITLLSIPLLGEQVGWRRGLAVGVGLLGVMVVLRPGSTELSSGHLAAMGSAVFGATASIIVRKVGHAERSVTLLLYPMAANFVVVGILMIAVYKPMPIVDIGATSMISLLGFVAGLFLIAAYKSGEAAIVAPMQYSQILWASAYGFFLFEETIDTYTIIGAGIIIASGIYIVARESTKGDSQTPVLRTRSRGYGSSFRISPFLRPSDRRKMAADSAQAAVKAG</sequence>
<dbReference type="GO" id="GO:0016020">
    <property type="term" value="C:membrane"/>
    <property type="evidence" value="ECO:0007669"/>
    <property type="project" value="InterPro"/>
</dbReference>
<protein>
    <submittedName>
        <fullName evidence="3">Drug/metabolite transporter (DMT)-like permease</fullName>
    </submittedName>
</protein>